<organism evidence="4 5">
    <name type="scientific">Orlajensenia leifsoniae</name>
    <dbReference type="NCBI Taxonomy" id="2561933"/>
    <lineage>
        <taxon>Bacteria</taxon>
        <taxon>Bacillati</taxon>
        <taxon>Actinomycetota</taxon>
        <taxon>Actinomycetes</taxon>
        <taxon>Micrococcales</taxon>
        <taxon>Microbacteriaceae</taxon>
        <taxon>Orlajensenia</taxon>
    </lineage>
</organism>
<dbReference type="InterPro" id="IPR000182">
    <property type="entry name" value="GNAT_dom"/>
</dbReference>
<gene>
    <name evidence="4" type="ORF">E4M00_10940</name>
</gene>
<dbReference type="Proteomes" id="UP000298127">
    <property type="component" value="Unassembled WGS sequence"/>
</dbReference>
<comment type="caution">
    <text evidence="4">The sequence shown here is derived from an EMBL/GenBank/DDBJ whole genome shotgun (WGS) entry which is preliminary data.</text>
</comment>
<dbReference type="PROSITE" id="PS51186">
    <property type="entry name" value="GNAT"/>
    <property type="match status" value="1"/>
</dbReference>
<dbReference type="InterPro" id="IPR050832">
    <property type="entry name" value="Bact_Acetyltransf"/>
</dbReference>
<dbReference type="GO" id="GO:0016747">
    <property type="term" value="F:acyltransferase activity, transferring groups other than amino-acyl groups"/>
    <property type="evidence" value="ECO:0007669"/>
    <property type="project" value="InterPro"/>
</dbReference>
<dbReference type="SUPFAM" id="SSF55729">
    <property type="entry name" value="Acyl-CoA N-acyltransferases (Nat)"/>
    <property type="match status" value="1"/>
</dbReference>
<evidence type="ECO:0000313" key="4">
    <source>
        <dbReference type="EMBL" id="TFV98492.1"/>
    </source>
</evidence>
<name>A0A4Y9R3M2_9MICO</name>
<evidence type="ECO:0000259" key="3">
    <source>
        <dbReference type="PROSITE" id="PS51186"/>
    </source>
</evidence>
<reference evidence="4 5" key="1">
    <citation type="journal article" date="2018" name="J. Microbiol.">
        <title>Leifsonia flava sp. nov., a novel actinobacterium isolated from the rhizosphere of Aquilegia viridiflora.</title>
        <authorList>
            <person name="Cai Y."/>
            <person name="Tao W.Z."/>
            <person name="Ma Y.J."/>
            <person name="Cheng J."/>
            <person name="Zhang M.Y."/>
            <person name="Zhang Y.X."/>
        </authorList>
    </citation>
    <scope>NUCLEOTIDE SEQUENCE [LARGE SCALE GENOMIC DNA]</scope>
    <source>
        <strain evidence="4 5">SYP-B2174</strain>
    </source>
</reference>
<protein>
    <submittedName>
        <fullName evidence="4">GNAT family N-acetyltransferase</fullName>
    </submittedName>
</protein>
<evidence type="ECO:0000256" key="1">
    <source>
        <dbReference type="ARBA" id="ARBA00022679"/>
    </source>
</evidence>
<sequence>MDPYPLRAATEADIPALLAFWARAAENDARPADSADAVRRQIERDPDALIVATIGNSIVGSIIAGWDGWRFHLYRLAVDPTLRRHGIGRALLDAAEKRLILLGATRIDAMVLDGNELGQRIWRSAGYHRQDEWGRWVKSV</sequence>
<dbReference type="RefSeq" id="WP_135120511.1">
    <property type="nucleotide sequence ID" value="NZ_SPQZ01000003.1"/>
</dbReference>
<proteinExistence type="predicted"/>
<evidence type="ECO:0000256" key="2">
    <source>
        <dbReference type="ARBA" id="ARBA00023315"/>
    </source>
</evidence>
<dbReference type="CDD" id="cd04301">
    <property type="entry name" value="NAT_SF"/>
    <property type="match status" value="1"/>
</dbReference>
<dbReference type="Gene3D" id="3.40.630.30">
    <property type="match status" value="1"/>
</dbReference>
<dbReference type="AlphaFoldDB" id="A0A4Y9R3M2"/>
<dbReference type="Pfam" id="PF00583">
    <property type="entry name" value="Acetyltransf_1"/>
    <property type="match status" value="1"/>
</dbReference>
<dbReference type="InterPro" id="IPR016181">
    <property type="entry name" value="Acyl_CoA_acyltransferase"/>
</dbReference>
<dbReference type="EMBL" id="SPQZ01000003">
    <property type="protein sequence ID" value="TFV98492.1"/>
    <property type="molecule type" value="Genomic_DNA"/>
</dbReference>
<keyword evidence="5" id="KW-1185">Reference proteome</keyword>
<dbReference type="PANTHER" id="PTHR43877">
    <property type="entry name" value="AMINOALKYLPHOSPHONATE N-ACETYLTRANSFERASE-RELATED-RELATED"/>
    <property type="match status" value="1"/>
</dbReference>
<accession>A0A4Y9R3M2</accession>
<keyword evidence="1 4" id="KW-0808">Transferase</keyword>
<feature type="domain" description="N-acetyltransferase" evidence="3">
    <location>
        <begin position="4"/>
        <end position="140"/>
    </location>
</feature>
<evidence type="ECO:0000313" key="5">
    <source>
        <dbReference type="Proteomes" id="UP000298127"/>
    </source>
</evidence>
<keyword evidence="2" id="KW-0012">Acyltransferase</keyword>